<evidence type="ECO:0000313" key="1">
    <source>
        <dbReference type="EMBL" id="KAK0452914.1"/>
    </source>
</evidence>
<keyword evidence="2" id="KW-1185">Reference proteome</keyword>
<name>A0AA39N0I3_ARMTA</name>
<gene>
    <name evidence="1" type="ORF">EV420DRAFT_1645446</name>
</gene>
<dbReference type="Proteomes" id="UP001175211">
    <property type="component" value="Unassembled WGS sequence"/>
</dbReference>
<dbReference type="GeneID" id="85361332"/>
<dbReference type="EMBL" id="JAUEPS010000029">
    <property type="protein sequence ID" value="KAK0452914.1"/>
    <property type="molecule type" value="Genomic_DNA"/>
</dbReference>
<reference evidence="1" key="1">
    <citation type="submission" date="2023-06" db="EMBL/GenBank/DDBJ databases">
        <authorList>
            <consortium name="Lawrence Berkeley National Laboratory"/>
            <person name="Ahrendt S."/>
            <person name="Sahu N."/>
            <person name="Indic B."/>
            <person name="Wong-Bajracharya J."/>
            <person name="Merenyi Z."/>
            <person name="Ke H.-M."/>
            <person name="Monk M."/>
            <person name="Kocsube S."/>
            <person name="Drula E."/>
            <person name="Lipzen A."/>
            <person name="Balint B."/>
            <person name="Henrissat B."/>
            <person name="Andreopoulos B."/>
            <person name="Martin F.M."/>
            <person name="Harder C.B."/>
            <person name="Rigling D."/>
            <person name="Ford K.L."/>
            <person name="Foster G.D."/>
            <person name="Pangilinan J."/>
            <person name="Papanicolaou A."/>
            <person name="Barry K."/>
            <person name="LaButti K."/>
            <person name="Viragh M."/>
            <person name="Koriabine M."/>
            <person name="Yan M."/>
            <person name="Riley R."/>
            <person name="Champramary S."/>
            <person name="Plett K.L."/>
            <person name="Tsai I.J."/>
            <person name="Slot J."/>
            <person name="Sipos G."/>
            <person name="Plett J."/>
            <person name="Nagy L.G."/>
            <person name="Grigoriev I.V."/>
        </authorList>
    </citation>
    <scope>NUCLEOTIDE SEQUENCE</scope>
    <source>
        <strain evidence="1">CCBAS 213</strain>
    </source>
</reference>
<comment type="caution">
    <text evidence="1">The sequence shown here is derived from an EMBL/GenBank/DDBJ whole genome shotgun (WGS) entry which is preliminary data.</text>
</comment>
<protein>
    <recommendedName>
        <fullName evidence="3">F-box domain-containing protein</fullName>
    </recommendedName>
</protein>
<accession>A0AA39N0I3</accession>
<dbReference type="AlphaFoldDB" id="A0AA39N0I3"/>
<dbReference type="RefSeq" id="XP_060328250.1">
    <property type="nucleotide sequence ID" value="XM_060477784.1"/>
</dbReference>
<proteinExistence type="predicted"/>
<evidence type="ECO:0008006" key="3">
    <source>
        <dbReference type="Google" id="ProtNLM"/>
    </source>
</evidence>
<organism evidence="1 2">
    <name type="scientific">Armillaria tabescens</name>
    <name type="common">Ringless honey mushroom</name>
    <name type="synonym">Agaricus tabescens</name>
    <dbReference type="NCBI Taxonomy" id="1929756"/>
    <lineage>
        <taxon>Eukaryota</taxon>
        <taxon>Fungi</taxon>
        <taxon>Dikarya</taxon>
        <taxon>Basidiomycota</taxon>
        <taxon>Agaricomycotina</taxon>
        <taxon>Agaricomycetes</taxon>
        <taxon>Agaricomycetidae</taxon>
        <taxon>Agaricales</taxon>
        <taxon>Marasmiineae</taxon>
        <taxon>Physalacriaceae</taxon>
        <taxon>Desarmillaria</taxon>
    </lineage>
</organism>
<evidence type="ECO:0000313" key="2">
    <source>
        <dbReference type="Proteomes" id="UP001175211"/>
    </source>
</evidence>
<sequence>MYTFPQELIDAVIDQLHGDKPEAVRDLLSCSLVSRAFASCTRTILFEDIALRNSEDSDRCFHAFLASQRSAGPVVKALLVEPDNEEWDIAADPCLEHILSLFPNLKTAKLSRMNWGHFPTKLLTALFSAPQL</sequence>